<dbReference type="InterPro" id="IPR002213">
    <property type="entry name" value="UDP_glucos_trans"/>
</dbReference>
<dbReference type="AlphaFoldDB" id="A0AAW2DE31"/>
<name>A0AAW2DE31_9ROSI</name>
<accession>A0AAW2DE31</accession>
<gene>
    <name evidence="4" type="ORF">SO802_010153</name>
</gene>
<protein>
    <submittedName>
        <fullName evidence="4">Uncharacterized protein</fullName>
    </submittedName>
</protein>
<dbReference type="Proteomes" id="UP001459277">
    <property type="component" value="Unassembled WGS sequence"/>
</dbReference>
<dbReference type="Gene3D" id="3.40.50.2000">
    <property type="entry name" value="Glycogen Phosphorylase B"/>
    <property type="match status" value="3"/>
</dbReference>
<keyword evidence="3" id="KW-0328">Glycosyltransferase</keyword>
<evidence type="ECO:0000313" key="5">
    <source>
        <dbReference type="Proteomes" id="UP001459277"/>
    </source>
</evidence>
<dbReference type="PANTHER" id="PTHR48048:SF45">
    <property type="entry name" value="GLYCOSYLTRANSFERASE"/>
    <property type="match status" value="1"/>
</dbReference>
<dbReference type="EMBL" id="JAZDWU010000003">
    <property type="protein sequence ID" value="KAL0008651.1"/>
    <property type="molecule type" value="Genomic_DNA"/>
</dbReference>
<dbReference type="SUPFAM" id="SSF53756">
    <property type="entry name" value="UDP-Glycosyltransferase/glycogen phosphorylase"/>
    <property type="match status" value="1"/>
</dbReference>
<dbReference type="GO" id="GO:0035251">
    <property type="term" value="F:UDP-glucosyltransferase activity"/>
    <property type="evidence" value="ECO:0007669"/>
    <property type="project" value="InterPro"/>
</dbReference>
<dbReference type="InterPro" id="IPR050481">
    <property type="entry name" value="UDP-glycosyltransf_plant"/>
</dbReference>
<reference evidence="4 5" key="1">
    <citation type="submission" date="2024-01" db="EMBL/GenBank/DDBJ databases">
        <title>A telomere-to-telomere, gap-free genome of sweet tea (Lithocarpus litseifolius).</title>
        <authorList>
            <person name="Zhou J."/>
        </authorList>
    </citation>
    <scope>NUCLEOTIDE SEQUENCE [LARGE SCALE GENOMIC DNA]</scope>
    <source>
        <strain evidence="4">Zhou-2022a</strain>
        <tissue evidence="4">Leaf</tissue>
    </source>
</reference>
<dbReference type="CDD" id="cd03784">
    <property type="entry name" value="GT1_Gtf-like"/>
    <property type="match status" value="1"/>
</dbReference>
<organism evidence="4 5">
    <name type="scientific">Lithocarpus litseifolius</name>
    <dbReference type="NCBI Taxonomy" id="425828"/>
    <lineage>
        <taxon>Eukaryota</taxon>
        <taxon>Viridiplantae</taxon>
        <taxon>Streptophyta</taxon>
        <taxon>Embryophyta</taxon>
        <taxon>Tracheophyta</taxon>
        <taxon>Spermatophyta</taxon>
        <taxon>Magnoliopsida</taxon>
        <taxon>eudicotyledons</taxon>
        <taxon>Gunneridae</taxon>
        <taxon>Pentapetalae</taxon>
        <taxon>rosids</taxon>
        <taxon>fabids</taxon>
        <taxon>Fagales</taxon>
        <taxon>Fagaceae</taxon>
        <taxon>Lithocarpus</taxon>
    </lineage>
</organism>
<comment type="caution">
    <text evidence="4">The sequence shown here is derived from an EMBL/GenBank/DDBJ whole genome shotgun (WGS) entry which is preliminary data.</text>
</comment>
<dbReference type="PANTHER" id="PTHR48048">
    <property type="entry name" value="GLYCOSYLTRANSFERASE"/>
    <property type="match status" value="1"/>
</dbReference>
<dbReference type="InterPro" id="IPR035595">
    <property type="entry name" value="UDP_glycos_trans_CS"/>
</dbReference>
<keyword evidence="2 3" id="KW-0808">Transferase</keyword>
<sequence length="365" mass="40798">MELMCIPSPSISHLIPMVELAKLLTERDGRLMIKVFIMKQPSDSKVSAFIESHNSSSISNRIQFIDLPSEDEPTTSFDFFSFIESKKPQLKHVLSKLTLVESSSNTSRVAAVVLDMFCTPMIDVANEFGIPTYIYYTSGANFLGLIFHIQALHDEHNQDIVAYKDSDTKLVVPSFVNKVPAKPLSSVVFLCFGSLGSFEKDQVKEIAYALEHSGCRFLWSLRFIERTQGIGKVIGWAPQVAILGHSAIGGFVSHCGWNSMLESLWFGVPIAAWPMYAEQQINAFETVKELGLAVEVKMDYDNSKQIIVTAKEIERGIREVMDPDNEIRKNMKEIKEKSRKALMDGGSSHSSLNRLIADLMGNIAH</sequence>
<evidence type="ECO:0000313" key="4">
    <source>
        <dbReference type="EMBL" id="KAL0008651.1"/>
    </source>
</evidence>
<evidence type="ECO:0000256" key="3">
    <source>
        <dbReference type="RuleBase" id="RU003718"/>
    </source>
</evidence>
<dbReference type="PROSITE" id="PS00375">
    <property type="entry name" value="UDPGT"/>
    <property type="match status" value="1"/>
</dbReference>
<proteinExistence type="inferred from homology"/>
<dbReference type="FunFam" id="3.40.50.2000:FF:000056">
    <property type="entry name" value="Glycosyltransferase"/>
    <property type="match status" value="1"/>
</dbReference>
<comment type="similarity">
    <text evidence="1 3">Belongs to the UDP-glycosyltransferase family.</text>
</comment>
<keyword evidence="5" id="KW-1185">Reference proteome</keyword>
<evidence type="ECO:0000256" key="1">
    <source>
        <dbReference type="ARBA" id="ARBA00009995"/>
    </source>
</evidence>
<evidence type="ECO:0000256" key="2">
    <source>
        <dbReference type="ARBA" id="ARBA00022679"/>
    </source>
</evidence>
<dbReference type="Pfam" id="PF00201">
    <property type="entry name" value="UDPGT"/>
    <property type="match status" value="1"/>
</dbReference>